<dbReference type="AlphaFoldDB" id="A0A733X7J8"/>
<dbReference type="EMBL" id="DAASLH010000152">
    <property type="protein sequence ID" value="HAE5975740.1"/>
    <property type="molecule type" value="Genomic_DNA"/>
</dbReference>
<comment type="caution">
    <text evidence="1">The sequence shown here is derived from an EMBL/GenBank/DDBJ whole genome shotgun (WGS) entry which is preliminary data.</text>
</comment>
<feature type="non-terminal residue" evidence="1">
    <location>
        <position position="1"/>
    </location>
</feature>
<reference evidence="1" key="2">
    <citation type="submission" date="2018-07" db="EMBL/GenBank/DDBJ databases">
        <authorList>
            <consortium name="NCBI Pathogen Detection Project"/>
        </authorList>
    </citation>
    <scope>NUCLEOTIDE SEQUENCE</scope>
    <source>
        <strain evidence="1">11-4642</strain>
    </source>
</reference>
<sequence length="40" mass="4823">AMQEQDRNKILCMIHNHLPETSIFENKINKRNYSLDHLKV</sequence>
<proteinExistence type="predicted"/>
<evidence type="ECO:0000313" key="1">
    <source>
        <dbReference type="EMBL" id="HAE5975740.1"/>
    </source>
</evidence>
<protein>
    <submittedName>
        <fullName evidence="1">DUF2971 domain-containing protein</fullName>
    </submittedName>
</protein>
<accession>A0A733X7J8</accession>
<organism evidence="1">
    <name type="scientific">Salmonella enterica subsp. enterica serovar Agona</name>
    <dbReference type="NCBI Taxonomy" id="58095"/>
    <lineage>
        <taxon>Bacteria</taxon>
        <taxon>Pseudomonadati</taxon>
        <taxon>Pseudomonadota</taxon>
        <taxon>Gammaproteobacteria</taxon>
        <taxon>Enterobacterales</taxon>
        <taxon>Enterobacteriaceae</taxon>
        <taxon>Salmonella</taxon>
    </lineage>
</organism>
<gene>
    <name evidence="1" type="ORF">G4I51_004327</name>
</gene>
<name>A0A733X7J8_SALET</name>
<reference evidence="1" key="1">
    <citation type="journal article" date="2018" name="Genome Biol.">
        <title>SKESA: strategic k-mer extension for scrupulous assemblies.</title>
        <authorList>
            <person name="Souvorov A."/>
            <person name="Agarwala R."/>
            <person name="Lipman D.J."/>
        </authorList>
    </citation>
    <scope>NUCLEOTIDE SEQUENCE</scope>
    <source>
        <strain evidence="1">11-4642</strain>
    </source>
</reference>